<sequence>MRPSACSRTEMKAAKTLRSSTKPLKAKDIADPQLFPWRVFRGALLTGCSMWVFIMIGRVVEQTNGERQLLKQEGRVERWPSHMQPWRGCHPGRAMVPATSGPTPAAPTAACRRSLGTTGPRGNRSRTEAWSKRVALFGAKRGEWEKDAEDRAAAGAAKELLAALTPIVEALHEGARPAAQSRRAGLTWPGELRPTMLATSTRRGPGTSPPWRPTAAAPWSRCPARLAPRRSR</sequence>
<dbReference type="Proteomes" id="UP001189429">
    <property type="component" value="Unassembled WGS sequence"/>
</dbReference>
<evidence type="ECO:0000313" key="3">
    <source>
        <dbReference type="Proteomes" id="UP001189429"/>
    </source>
</evidence>
<evidence type="ECO:0000313" key="2">
    <source>
        <dbReference type="EMBL" id="CAK0818213.1"/>
    </source>
</evidence>
<protein>
    <submittedName>
        <fullName evidence="2">Uncharacterized protein</fullName>
    </submittedName>
</protein>
<feature type="region of interest" description="Disordered" evidence="1">
    <location>
        <begin position="176"/>
        <end position="232"/>
    </location>
</feature>
<comment type="caution">
    <text evidence="2">The sequence shown here is derived from an EMBL/GenBank/DDBJ whole genome shotgun (WGS) entry which is preliminary data.</text>
</comment>
<accession>A0ABN9RHX8</accession>
<feature type="region of interest" description="Disordered" evidence="1">
    <location>
        <begin position="1"/>
        <end position="23"/>
    </location>
</feature>
<organism evidence="2 3">
    <name type="scientific">Prorocentrum cordatum</name>
    <dbReference type="NCBI Taxonomy" id="2364126"/>
    <lineage>
        <taxon>Eukaryota</taxon>
        <taxon>Sar</taxon>
        <taxon>Alveolata</taxon>
        <taxon>Dinophyceae</taxon>
        <taxon>Prorocentrales</taxon>
        <taxon>Prorocentraceae</taxon>
        <taxon>Prorocentrum</taxon>
    </lineage>
</organism>
<keyword evidence="3" id="KW-1185">Reference proteome</keyword>
<name>A0ABN9RHX8_9DINO</name>
<reference evidence="2" key="1">
    <citation type="submission" date="2023-10" db="EMBL/GenBank/DDBJ databases">
        <authorList>
            <person name="Chen Y."/>
            <person name="Shah S."/>
            <person name="Dougan E. K."/>
            <person name="Thang M."/>
            <person name="Chan C."/>
        </authorList>
    </citation>
    <scope>NUCLEOTIDE SEQUENCE [LARGE SCALE GENOMIC DNA]</scope>
</reference>
<evidence type="ECO:0000256" key="1">
    <source>
        <dbReference type="SAM" id="MobiDB-lite"/>
    </source>
</evidence>
<gene>
    <name evidence="2" type="ORF">PCOR1329_LOCUS20561</name>
</gene>
<proteinExistence type="predicted"/>
<dbReference type="EMBL" id="CAUYUJ010006669">
    <property type="protein sequence ID" value="CAK0818213.1"/>
    <property type="molecule type" value="Genomic_DNA"/>
</dbReference>